<dbReference type="RefSeq" id="WP_031505067.1">
    <property type="nucleotide sequence ID" value="NC_022795.1"/>
</dbReference>
<organism evidence="1 2">
    <name type="scientific">Pseudothermotoga hypogea DSM 11164 = NBRC 106472</name>
    <dbReference type="NCBI Taxonomy" id="1123384"/>
    <lineage>
        <taxon>Bacteria</taxon>
        <taxon>Thermotogati</taxon>
        <taxon>Thermotogota</taxon>
        <taxon>Thermotogae</taxon>
        <taxon>Thermotogales</taxon>
        <taxon>Thermotogaceae</taxon>
        <taxon>Pseudothermotoga</taxon>
    </lineage>
</organism>
<dbReference type="PaxDb" id="1123384-AJ81_08270"/>
<dbReference type="PANTHER" id="PTHR42779">
    <property type="entry name" value="PROTEIN YNJB"/>
    <property type="match status" value="1"/>
</dbReference>
<dbReference type="OrthoDB" id="3239593at2"/>
<reference evidence="1 2" key="1">
    <citation type="submission" date="2014-01" db="EMBL/GenBank/DDBJ databases">
        <title>Genome sequencing of Thermotog hypogea.</title>
        <authorList>
            <person name="Zhang X."/>
            <person name="Alvare G."/>
            <person name="Fristensky B."/>
            <person name="Chen L."/>
            <person name="Suen T."/>
            <person name="Chen Q."/>
            <person name="Ma K."/>
        </authorList>
    </citation>
    <scope>NUCLEOTIDE SEQUENCE [LARGE SCALE GENOMIC DNA]</scope>
    <source>
        <strain evidence="1 2">DSM 11164</strain>
    </source>
</reference>
<evidence type="ECO:0000313" key="2">
    <source>
        <dbReference type="Proteomes" id="UP000077469"/>
    </source>
</evidence>
<dbReference type="STRING" id="1123384.AJ81_08270"/>
<dbReference type="Gene3D" id="3.40.190.10">
    <property type="entry name" value="Periplasmic binding protein-like II"/>
    <property type="match status" value="1"/>
</dbReference>
<dbReference type="SUPFAM" id="SSF53850">
    <property type="entry name" value="Periplasmic binding protein-like II"/>
    <property type="match status" value="1"/>
</dbReference>
<name>A0A0X1KSI0_9THEM</name>
<accession>A0A0X1KSI0</accession>
<sequence>MRRLCGAVLLIVATVLLAQLNIPIKVTLTMMVAGDQNMVDFFQYEIAPEFEKLYPNVKVKVVGTGPGDAGSQQIIQQLQLEKDSGKDKWAIDLVVIHEAGTIWGIERGLIRPYTDFLTTRRLVTMKTAEVALGVNVDGYVMPMFHSQTAIAYNPRFVKDPPKSYAELVEWVKKNPKKFGYNGIKGGMSGVSFVFGWVYWKSKNPDVLMNGPFDEKYMEDWPQIYAELKEFNKYVTLTAGNAGTLDALNRGEIWMGPVWVDMFYTWIREGRMDPNIRLILPEPGMPGQPMYFAIPTKAANADYALKLIEFVTSPAVHAKYIVDKFNWYPAIGVEYVTPHLGKEVFERLYRDIKEADLLKFGKRMPIADYRTRMLEAYERWVEK</sequence>
<evidence type="ECO:0000313" key="1">
    <source>
        <dbReference type="EMBL" id="AJC74171.1"/>
    </source>
</evidence>
<dbReference type="InterPro" id="IPR006059">
    <property type="entry name" value="SBP"/>
</dbReference>
<dbReference type="EMBL" id="CP007141">
    <property type="protein sequence ID" value="AJC74171.1"/>
    <property type="molecule type" value="Genomic_DNA"/>
</dbReference>
<proteinExistence type="predicted"/>
<dbReference type="AlphaFoldDB" id="A0A0X1KSI0"/>
<keyword evidence="2" id="KW-1185">Reference proteome</keyword>
<protein>
    <submittedName>
        <fullName evidence="1">Periplasmic maltose-binding protein</fullName>
    </submittedName>
</protein>
<dbReference type="Proteomes" id="UP000077469">
    <property type="component" value="Chromosome"/>
</dbReference>
<dbReference type="KEGG" id="phy:AJ81_08270"/>
<dbReference type="PANTHER" id="PTHR42779:SF1">
    <property type="entry name" value="PROTEIN YNJB"/>
    <property type="match status" value="1"/>
</dbReference>
<gene>
    <name evidence="1" type="ORF">AJ81_08270</name>
</gene>
<dbReference type="Pfam" id="PF13416">
    <property type="entry name" value="SBP_bac_8"/>
    <property type="match status" value="1"/>
</dbReference>
<dbReference type="PATRIC" id="fig|1123384.7.peg.1658"/>